<evidence type="ECO:0000256" key="1">
    <source>
        <dbReference type="ARBA" id="ARBA00023015"/>
    </source>
</evidence>
<proteinExistence type="predicted"/>
<dbReference type="AlphaFoldDB" id="A0A2H5XES0"/>
<dbReference type="InterPro" id="IPR036390">
    <property type="entry name" value="WH_DNA-bd_sf"/>
</dbReference>
<name>A0A2H5XES0_9BACT</name>
<evidence type="ECO:0000256" key="3">
    <source>
        <dbReference type="ARBA" id="ARBA00023163"/>
    </source>
</evidence>
<evidence type="ECO:0000259" key="4">
    <source>
        <dbReference type="PROSITE" id="PS50987"/>
    </source>
</evidence>
<dbReference type="SUPFAM" id="SSF46785">
    <property type="entry name" value="Winged helix' DNA-binding domain"/>
    <property type="match status" value="1"/>
</dbReference>
<dbReference type="PROSITE" id="PS50987">
    <property type="entry name" value="HTH_ARSR_2"/>
    <property type="match status" value="1"/>
</dbReference>
<dbReference type="PANTHER" id="PTHR33154">
    <property type="entry name" value="TRANSCRIPTIONAL REGULATOR, ARSR FAMILY"/>
    <property type="match status" value="1"/>
</dbReference>
<dbReference type="EMBL" id="BEHT01000034">
    <property type="protein sequence ID" value="GBC99664.1"/>
    <property type="molecule type" value="Genomic_DNA"/>
</dbReference>
<evidence type="ECO:0000313" key="6">
    <source>
        <dbReference type="Proteomes" id="UP000236173"/>
    </source>
</evidence>
<reference evidence="6" key="1">
    <citation type="submission" date="2017-09" db="EMBL/GenBank/DDBJ databases">
        <title>Metaegenomics of thermophilic ammonia-oxidizing enrichment culture.</title>
        <authorList>
            <person name="Kato S."/>
            <person name="Suzuki K."/>
        </authorList>
    </citation>
    <scope>NUCLEOTIDE SEQUENCE [LARGE SCALE GENOMIC DNA]</scope>
</reference>
<dbReference type="InterPro" id="IPR036388">
    <property type="entry name" value="WH-like_DNA-bd_sf"/>
</dbReference>
<dbReference type="InterPro" id="IPR001845">
    <property type="entry name" value="HTH_ArsR_DNA-bd_dom"/>
</dbReference>
<feature type="domain" description="HTH arsR-type" evidence="4">
    <location>
        <begin position="1"/>
        <end position="92"/>
    </location>
</feature>
<organism evidence="5 6">
    <name type="scientific">Candidatus Fervidibacter japonicus</name>
    <dbReference type="NCBI Taxonomy" id="2035412"/>
    <lineage>
        <taxon>Bacteria</taxon>
        <taxon>Candidatus Fervidibacterota</taxon>
        <taxon>Candidatus Fervidibacter</taxon>
    </lineage>
</organism>
<dbReference type="SMART" id="SM00418">
    <property type="entry name" value="HTH_ARSR"/>
    <property type="match status" value="1"/>
</dbReference>
<dbReference type="PANTHER" id="PTHR33154:SF18">
    <property type="entry name" value="ARSENICAL RESISTANCE OPERON REPRESSOR"/>
    <property type="match status" value="1"/>
</dbReference>
<dbReference type="NCBIfam" id="NF033788">
    <property type="entry name" value="HTH_metalloreg"/>
    <property type="match status" value="1"/>
</dbReference>
<keyword evidence="1" id="KW-0805">Transcription regulation</keyword>
<comment type="caution">
    <text evidence="5">The sequence shown here is derived from an EMBL/GenBank/DDBJ whole genome shotgun (WGS) entry which is preliminary data.</text>
</comment>
<dbReference type="InterPro" id="IPR051081">
    <property type="entry name" value="HTH_MetalResp_TranReg"/>
</dbReference>
<protein>
    <submittedName>
        <fullName evidence="5">HTH-type transcriptional repressor AseR</fullName>
    </submittedName>
</protein>
<accession>A0A2H5XES0</accession>
<dbReference type="InterPro" id="IPR011991">
    <property type="entry name" value="ArsR-like_HTH"/>
</dbReference>
<gene>
    <name evidence="5" type="primary">aseR</name>
    <name evidence="5" type="ORF">HRbin17_02193</name>
</gene>
<dbReference type="PRINTS" id="PR00778">
    <property type="entry name" value="HTHARSR"/>
</dbReference>
<evidence type="ECO:0000256" key="2">
    <source>
        <dbReference type="ARBA" id="ARBA00023125"/>
    </source>
</evidence>
<dbReference type="GO" id="GO:0003700">
    <property type="term" value="F:DNA-binding transcription factor activity"/>
    <property type="evidence" value="ECO:0007669"/>
    <property type="project" value="InterPro"/>
</dbReference>
<keyword evidence="3" id="KW-0804">Transcription</keyword>
<dbReference type="Proteomes" id="UP000236173">
    <property type="component" value="Unassembled WGS sequence"/>
</dbReference>
<dbReference type="Pfam" id="PF01022">
    <property type="entry name" value="HTH_5"/>
    <property type="match status" value="1"/>
</dbReference>
<evidence type="ECO:0000313" key="5">
    <source>
        <dbReference type="EMBL" id="GBC99664.1"/>
    </source>
</evidence>
<dbReference type="GO" id="GO:0003677">
    <property type="term" value="F:DNA binding"/>
    <property type="evidence" value="ECO:0007669"/>
    <property type="project" value="UniProtKB-KW"/>
</dbReference>
<keyword evidence="2" id="KW-0238">DNA-binding</keyword>
<dbReference type="CDD" id="cd00090">
    <property type="entry name" value="HTH_ARSR"/>
    <property type="match status" value="1"/>
</dbReference>
<dbReference type="Gene3D" id="1.10.10.10">
    <property type="entry name" value="Winged helix-like DNA-binding domain superfamily/Winged helix DNA-binding domain"/>
    <property type="match status" value="1"/>
</dbReference>
<sequence>MATVKEIVKVLKALADETRLRVLKVLMQSEFCVCELVDALEVNQSNLSRHLAVLKNAGLVSDRKEGLWVYYTVAKDAKPLVKKLLTTFGNLDTPRTRLDWERLQQRLQMRVDGKCPLGSGKLPPSRRKER</sequence>